<dbReference type="Gene3D" id="3.40.50.300">
    <property type="entry name" value="P-loop containing nucleotide triphosphate hydrolases"/>
    <property type="match status" value="1"/>
</dbReference>
<dbReference type="Proteomes" id="UP000054279">
    <property type="component" value="Unassembled WGS sequence"/>
</dbReference>
<dbReference type="AlphaFoldDB" id="A0A0C9V961"/>
<gene>
    <name evidence="1" type="ORF">M422DRAFT_79786</name>
</gene>
<evidence type="ECO:0000313" key="2">
    <source>
        <dbReference type="Proteomes" id="UP000054279"/>
    </source>
</evidence>
<accession>A0A0C9V961</accession>
<dbReference type="SUPFAM" id="SSF52540">
    <property type="entry name" value="P-loop containing nucleoside triphosphate hydrolases"/>
    <property type="match status" value="1"/>
</dbReference>
<feature type="non-terminal residue" evidence="1">
    <location>
        <position position="109"/>
    </location>
</feature>
<dbReference type="InterPro" id="IPR027417">
    <property type="entry name" value="P-loop_NTPase"/>
</dbReference>
<reference evidence="1 2" key="1">
    <citation type="submission" date="2014-06" db="EMBL/GenBank/DDBJ databases">
        <title>Evolutionary Origins and Diversification of the Mycorrhizal Mutualists.</title>
        <authorList>
            <consortium name="DOE Joint Genome Institute"/>
            <consortium name="Mycorrhizal Genomics Consortium"/>
            <person name="Kohler A."/>
            <person name="Kuo A."/>
            <person name="Nagy L.G."/>
            <person name="Floudas D."/>
            <person name="Copeland A."/>
            <person name="Barry K.W."/>
            <person name="Cichocki N."/>
            <person name="Veneault-Fourrey C."/>
            <person name="LaButti K."/>
            <person name="Lindquist E.A."/>
            <person name="Lipzen A."/>
            <person name="Lundell T."/>
            <person name="Morin E."/>
            <person name="Murat C."/>
            <person name="Riley R."/>
            <person name="Ohm R."/>
            <person name="Sun H."/>
            <person name="Tunlid A."/>
            <person name="Henrissat B."/>
            <person name="Grigoriev I.V."/>
            <person name="Hibbett D.S."/>
            <person name="Martin F."/>
        </authorList>
    </citation>
    <scope>NUCLEOTIDE SEQUENCE [LARGE SCALE GENOMIC DNA]</scope>
    <source>
        <strain evidence="1 2">SS14</strain>
    </source>
</reference>
<evidence type="ECO:0000313" key="1">
    <source>
        <dbReference type="EMBL" id="KIJ34010.1"/>
    </source>
</evidence>
<dbReference type="OrthoDB" id="3172613at2759"/>
<protein>
    <recommendedName>
        <fullName evidence="3">G domain-containing protein</fullName>
    </recommendedName>
</protein>
<evidence type="ECO:0008006" key="3">
    <source>
        <dbReference type="Google" id="ProtNLM"/>
    </source>
</evidence>
<keyword evidence="2" id="KW-1185">Reference proteome</keyword>
<dbReference type="CDD" id="cd00882">
    <property type="entry name" value="Ras_like_GTPase"/>
    <property type="match status" value="1"/>
</dbReference>
<dbReference type="HOGENOM" id="CLU_023805_5_2_1"/>
<proteinExistence type="predicted"/>
<sequence length="109" mass="12404">RFRVLILGRANAGKTTILERIAGASIGQNDVRFLQTRSHLCWLLTCLYHLQRGLHNVKDEIRFPSRPGFVFHDSRGFEAGSSEELDAARRFVEDSAAVTNLKEQLHAIW</sequence>
<feature type="non-terminal residue" evidence="1">
    <location>
        <position position="1"/>
    </location>
</feature>
<dbReference type="EMBL" id="KN837205">
    <property type="protein sequence ID" value="KIJ34010.1"/>
    <property type="molecule type" value="Genomic_DNA"/>
</dbReference>
<organism evidence="1 2">
    <name type="scientific">Sphaerobolus stellatus (strain SS14)</name>
    <dbReference type="NCBI Taxonomy" id="990650"/>
    <lineage>
        <taxon>Eukaryota</taxon>
        <taxon>Fungi</taxon>
        <taxon>Dikarya</taxon>
        <taxon>Basidiomycota</taxon>
        <taxon>Agaricomycotina</taxon>
        <taxon>Agaricomycetes</taxon>
        <taxon>Phallomycetidae</taxon>
        <taxon>Geastrales</taxon>
        <taxon>Sphaerobolaceae</taxon>
        <taxon>Sphaerobolus</taxon>
    </lineage>
</organism>
<name>A0A0C9V961_SPHS4</name>